<evidence type="ECO:0000256" key="6">
    <source>
        <dbReference type="ARBA" id="ARBA00022842"/>
    </source>
</evidence>
<accession>A0A6J4NMK6</accession>
<keyword evidence="9 12" id="KW-0472">Membrane</keyword>
<sequence length="339" mass="37495">MSSPTGSADERSALVESITGSATYTAGVRIVETEDLDSAPPSTRTAPGTFVWLDLREPDERAMQAVARRYGLHPLAVEDALFGHQRPKLERFGDMTFVVLRTARFVDRGSSVEAGELMLFVGMDFVITVRHGFDPGLSDVRAELEARPAILQVGPTAVLYAVLDRIADDICDVVEIVHAEVEDTEARVFAPGREHPTERIYQLTQEVLQLRHAVEPLVPVVTALVEGVPSERDVLAPCFRDVQDHVAMAHEQVLGMEQLLVNDLAANLARVTVQQNEDVRRISAWVSILALCTLIVGVYGMNFANMPELQWRIGYPLVLCVMVVASLGLYLGFKRNHWL</sequence>
<feature type="transmembrane region" description="Helical" evidence="12">
    <location>
        <begin position="313"/>
        <end position="333"/>
    </location>
</feature>
<dbReference type="InterPro" id="IPR045861">
    <property type="entry name" value="CorA_cytoplasmic_dom"/>
</dbReference>
<dbReference type="GO" id="GO:0015087">
    <property type="term" value="F:cobalt ion transmembrane transporter activity"/>
    <property type="evidence" value="ECO:0007669"/>
    <property type="project" value="TreeGrafter"/>
</dbReference>
<dbReference type="SUPFAM" id="SSF144083">
    <property type="entry name" value="Magnesium transport protein CorA, transmembrane region"/>
    <property type="match status" value="1"/>
</dbReference>
<keyword evidence="4" id="KW-1003">Cell membrane</keyword>
<dbReference type="InterPro" id="IPR045863">
    <property type="entry name" value="CorA_TM1_TM2"/>
</dbReference>
<feature type="transmembrane region" description="Helical" evidence="12">
    <location>
        <begin position="282"/>
        <end position="301"/>
    </location>
</feature>
<keyword evidence="7 12" id="KW-1133">Transmembrane helix</keyword>
<gene>
    <name evidence="13" type="ORF">AVDCRST_MAG66-842</name>
</gene>
<keyword evidence="3" id="KW-0813">Transport</keyword>
<comment type="function">
    <text evidence="11">Mediates influx of magnesium ions. Alternates between open and closed states. Activated by low cytoplasmic Mg(2+) levels. Inactive when cytoplasmic Mg(2+) levels are high.</text>
</comment>
<evidence type="ECO:0000256" key="12">
    <source>
        <dbReference type="SAM" id="Phobius"/>
    </source>
</evidence>
<dbReference type="SUPFAM" id="SSF143865">
    <property type="entry name" value="CorA soluble domain-like"/>
    <property type="match status" value="1"/>
</dbReference>
<keyword evidence="5 12" id="KW-0812">Transmembrane</keyword>
<protein>
    <submittedName>
        <fullName evidence="13">Magnesium and cobalt transport protein CorA</fullName>
    </submittedName>
</protein>
<dbReference type="GO" id="GO:0000287">
    <property type="term" value="F:magnesium ion binding"/>
    <property type="evidence" value="ECO:0007669"/>
    <property type="project" value="TreeGrafter"/>
</dbReference>
<dbReference type="GO" id="GO:0005886">
    <property type="term" value="C:plasma membrane"/>
    <property type="evidence" value="ECO:0007669"/>
    <property type="project" value="UniProtKB-SubCell"/>
</dbReference>
<evidence type="ECO:0000256" key="5">
    <source>
        <dbReference type="ARBA" id="ARBA00022692"/>
    </source>
</evidence>
<proteinExistence type="inferred from homology"/>
<dbReference type="GO" id="GO:0050897">
    <property type="term" value="F:cobalt ion binding"/>
    <property type="evidence" value="ECO:0007669"/>
    <property type="project" value="TreeGrafter"/>
</dbReference>
<dbReference type="Gene3D" id="3.30.460.20">
    <property type="entry name" value="CorA soluble domain-like"/>
    <property type="match status" value="1"/>
</dbReference>
<comment type="subcellular location">
    <subcellularLocation>
        <location evidence="1">Cell membrane</location>
        <topology evidence="1">Multi-pass membrane protein</topology>
    </subcellularLocation>
</comment>
<evidence type="ECO:0000256" key="9">
    <source>
        <dbReference type="ARBA" id="ARBA00023136"/>
    </source>
</evidence>
<dbReference type="CDD" id="cd12830">
    <property type="entry name" value="MtCorA-like"/>
    <property type="match status" value="1"/>
</dbReference>
<evidence type="ECO:0000256" key="8">
    <source>
        <dbReference type="ARBA" id="ARBA00023065"/>
    </source>
</evidence>
<evidence type="ECO:0000256" key="4">
    <source>
        <dbReference type="ARBA" id="ARBA00022475"/>
    </source>
</evidence>
<dbReference type="Gene3D" id="1.20.58.340">
    <property type="entry name" value="Magnesium transport protein CorA, transmembrane region"/>
    <property type="match status" value="2"/>
</dbReference>
<evidence type="ECO:0000256" key="2">
    <source>
        <dbReference type="ARBA" id="ARBA00009765"/>
    </source>
</evidence>
<dbReference type="FunFam" id="1.20.58.340:FF:000004">
    <property type="entry name" value="Magnesium transport protein CorA"/>
    <property type="match status" value="1"/>
</dbReference>
<dbReference type="AlphaFoldDB" id="A0A6J4NMK6"/>
<dbReference type="PANTHER" id="PTHR46494">
    <property type="entry name" value="CORA FAMILY METAL ION TRANSPORTER (EUROFUNG)"/>
    <property type="match status" value="1"/>
</dbReference>
<keyword evidence="8" id="KW-0406">Ion transport</keyword>
<name>A0A6J4NMK6_9PSEU</name>
<dbReference type="InterPro" id="IPR002523">
    <property type="entry name" value="MgTranspt_CorA/ZnTranspt_ZntB"/>
</dbReference>
<evidence type="ECO:0000256" key="3">
    <source>
        <dbReference type="ARBA" id="ARBA00022448"/>
    </source>
</evidence>
<organism evidence="13">
    <name type="scientific">uncultured Pseudonocardia sp</name>
    <dbReference type="NCBI Taxonomy" id="211455"/>
    <lineage>
        <taxon>Bacteria</taxon>
        <taxon>Bacillati</taxon>
        <taxon>Actinomycetota</taxon>
        <taxon>Actinomycetes</taxon>
        <taxon>Pseudonocardiales</taxon>
        <taxon>Pseudonocardiaceae</taxon>
        <taxon>Pseudonocardia</taxon>
        <taxon>environmental samples</taxon>
    </lineage>
</organism>
<reference evidence="13" key="1">
    <citation type="submission" date="2020-02" db="EMBL/GenBank/DDBJ databases">
        <authorList>
            <person name="Meier V. D."/>
        </authorList>
    </citation>
    <scope>NUCLEOTIDE SEQUENCE</scope>
    <source>
        <strain evidence="13">AVDCRST_MAG66</strain>
    </source>
</reference>
<evidence type="ECO:0000256" key="7">
    <source>
        <dbReference type="ARBA" id="ARBA00022989"/>
    </source>
</evidence>
<comment type="similarity">
    <text evidence="2">Belongs to the CorA metal ion transporter (MIT) (TC 1.A.35) family.</text>
</comment>
<evidence type="ECO:0000313" key="13">
    <source>
        <dbReference type="EMBL" id="CAA9390299.1"/>
    </source>
</evidence>
<dbReference type="EMBL" id="CADCUS010000126">
    <property type="protein sequence ID" value="CAA9390299.1"/>
    <property type="molecule type" value="Genomic_DNA"/>
</dbReference>
<dbReference type="GO" id="GO:0015095">
    <property type="term" value="F:magnesium ion transmembrane transporter activity"/>
    <property type="evidence" value="ECO:0007669"/>
    <property type="project" value="TreeGrafter"/>
</dbReference>
<evidence type="ECO:0000256" key="1">
    <source>
        <dbReference type="ARBA" id="ARBA00004651"/>
    </source>
</evidence>
<dbReference type="PANTHER" id="PTHR46494:SF1">
    <property type="entry name" value="CORA FAMILY METAL ION TRANSPORTER (EUROFUNG)"/>
    <property type="match status" value="1"/>
</dbReference>
<keyword evidence="6" id="KW-0460">Magnesium</keyword>
<evidence type="ECO:0000256" key="11">
    <source>
        <dbReference type="ARBA" id="ARBA00045497"/>
    </source>
</evidence>
<dbReference type="Pfam" id="PF01544">
    <property type="entry name" value="CorA"/>
    <property type="match status" value="1"/>
</dbReference>
<evidence type="ECO:0000256" key="10">
    <source>
        <dbReference type="ARBA" id="ARBA00034269"/>
    </source>
</evidence>
<comment type="catalytic activity">
    <reaction evidence="10">
        <text>Mg(2+)(in) = Mg(2+)(out)</text>
        <dbReference type="Rhea" id="RHEA:29827"/>
        <dbReference type="ChEBI" id="CHEBI:18420"/>
    </reaction>
</comment>